<protein>
    <submittedName>
        <fullName evidence="1">Uncharacterized protein</fullName>
    </submittedName>
</protein>
<dbReference type="AlphaFoldDB" id="A0A7R9CX86"/>
<dbReference type="EMBL" id="OD002085">
    <property type="protein sequence ID" value="CAD7404165.1"/>
    <property type="molecule type" value="Genomic_DNA"/>
</dbReference>
<evidence type="ECO:0000313" key="1">
    <source>
        <dbReference type="EMBL" id="CAD7404165.1"/>
    </source>
</evidence>
<sequence length="80" mass="9337">MPAWLVVCVANNPTSPGAVTYLRPVSSWFRIASVVWRCSLYDLHYFTISSHSFRLLKHPNIVQLLETFEDKHKVYLIMEL</sequence>
<gene>
    <name evidence="1" type="ORF">TPSB3V08_LOCUS4359</name>
</gene>
<dbReference type="SUPFAM" id="SSF56112">
    <property type="entry name" value="Protein kinase-like (PK-like)"/>
    <property type="match status" value="1"/>
</dbReference>
<proteinExistence type="predicted"/>
<organism evidence="1">
    <name type="scientific">Timema poppense</name>
    <name type="common">Walking stick</name>
    <dbReference type="NCBI Taxonomy" id="170557"/>
    <lineage>
        <taxon>Eukaryota</taxon>
        <taxon>Metazoa</taxon>
        <taxon>Ecdysozoa</taxon>
        <taxon>Arthropoda</taxon>
        <taxon>Hexapoda</taxon>
        <taxon>Insecta</taxon>
        <taxon>Pterygota</taxon>
        <taxon>Neoptera</taxon>
        <taxon>Polyneoptera</taxon>
        <taxon>Phasmatodea</taxon>
        <taxon>Timematodea</taxon>
        <taxon>Timematoidea</taxon>
        <taxon>Timematidae</taxon>
        <taxon>Timema</taxon>
    </lineage>
</organism>
<dbReference type="InterPro" id="IPR011009">
    <property type="entry name" value="Kinase-like_dom_sf"/>
</dbReference>
<dbReference type="Gene3D" id="3.30.200.20">
    <property type="entry name" value="Phosphorylase Kinase, domain 1"/>
    <property type="match status" value="1"/>
</dbReference>
<accession>A0A7R9CX86</accession>
<reference evidence="1" key="1">
    <citation type="submission" date="2020-11" db="EMBL/GenBank/DDBJ databases">
        <authorList>
            <person name="Tran Van P."/>
        </authorList>
    </citation>
    <scope>NUCLEOTIDE SEQUENCE</scope>
</reference>
<name>A0A7R9CX86_TIMPO</name>